<evidence type="ECO:0000256" key="6">
    <source>
        <dbReference type="SAM" id="Phobius"/>
    </source>
</evidence>
<accession>A0A0F9ZIV4</accession>
<feature type="transmembrane region" description="Helical" evidence="6">
    <location>
        <begin position="118"/>
        <end position="138"/>
    </location>
</feature>
<keyword evidence="4 6" id="KW-1133">Transmembrane helix</keyword>
<dbReference type="AlphaFoldDB" id="A0A0F9ZIV4"/>
<evidence type="ECO:0000256" key="3">
    <source>
        <dbReference type="ARBA" id="ARBA00022692"/>
    </source>
</evidence>
<dbReference type="Proteomes" id="UP000034302">
    <property type="component" value="Unassembled WGS sequence"/>
</dbReference>
<organism evidence="7 8">
    <name type="scientific">candidate division WS6 bacterium GW2011_GWC1_33_20</name>
    <dbReference type="NCBI Taxonomy" id="1619089"/>
    <lineage>
        <taxon>Bacteria</taxon>
        <taxon>Candidatus Dojkabacteria</taxon>
    </lineage>
</organism>
<dbReference type="PANTHER" id="PTHR30250">
    <property type="entry name" value="PST FAMILY PREDICTED COLANIC ACID TRANSPORTER"/>
    <property type="match status" value="1"/>
</dbReference>
<feature type="transmembrane region" description="Helical" evidence="6">
    <location>
        <begin position="284"/>
        <end position="305"/>
    </location>
</feature>
<feature type="transmembrane region" description="Helical" evidence="6">
    <location>
        <begin position="218"/>
        <end position="239"/>
    </location>
</feature>
<dbReference type="InterPro" id="IPR050833">
    <property type="entry name" value="Poly_Biosynth_Transport"/>
</dbReference>
<evidence type="ECO:0000256" key="1">
    <source>
        <dbReference type="ARBA" id="ARBA00004651"/>
    </source>
</evidence>
<feature type="transmembrane region" description="Helical" evidence="6">
    <location>
        <begin position="150"/>
        <end position="171"/>
    </location>
</feature>
<feature type="transmembrane region" description="Helical" evidence="6">
    <location>
        <begin position="177"/>
        <end position="198"/>
    </location>
</feature>
<evidence type="ECO:0000313" key="8">
    <source>
        <dbReference type="Proteomes" id="UP000034302"/>
    </source>
</evidence>
<feature type="transmembrane region" description="Helical" evidence="6">
    <location>
        <begin position="325"/>
        <end position="347"/>
    </location>
</feature>
<dbReference type="GO" id="GO:0005886">
    <property type="term" value="C:plasma membrane"/>
    <property type="evidence" value="ECO:0007669"/>
    <property type="project" value="UniProtKB-SubCell"/>
</dbReference>
<protein>
    <submittedName>
        <fullName evidence="7">Polysaccharide biosynthesis protein</fullName>
    </submittedName>
</protein>
<feature type="transmembrane region" description="Helical" evidence="6">
    <location>
        <begin position="49"/>
        <end position="71"/>
    </location>
</feature>
<gene>
    <name evidence="7" type="ORF">UR34_C0006G0019</name>
</gene>
<dbReference type="InterPro" id="IPR002797">
    <property type="entry name" value="Polysacc_synth"/>
</dbReference>
<reference evidence="7 8" key="1">
    <citation type="journal article" date="2015" name="Nature">
        <title>rRNA introns, odd ribosomes, and small enigmatic genomes across a large radiation of phyla.</title>
        <authorList>
            <person name="Brown C.T."/>
            <person name="Hug L.A."/>
            <person name="Thomas B.C."/>
            <person name="Sharon I."/>
            <person name="Castelle C.J."/>
            <person name="Singh A."/>
            <person name="Wilkins M.J."/>
            <person name="Williams K.H."/>
            <person name="Banfield J.F."/>
        </authorList>
    </citation>
    <scope>NUCLEOTIDE SEQUENCE [LARGE SCALE GENOMIC DNA]</scope>
</reference>
<keyword evidence="3 6" id="KW-0812">Transmembrane</keyword>
<proteinExistence type="predicted"/>
<feature type="transmembrane region" description="Helical" evidence="6">
    <location>
        <begin position="245"/>
        <end position="272"/>
    </location>
</feature>
<dbReference type="PANTHER" id="PTHR30250:SF26">
    <property type="entry name" value="PSMA PROTEIN"/>
    <property type="match status" value="1"/>
</dbReference>
<evidence type="ECO:0000256" key="2">
    <source>
        <dbReference type="ARBA" id="ARBA00022475"/>
    </source>
</evidence>
<comment type="caution">
    <text evidence="7">The sequence shown here is derived from an EMBL/GenBank/DDBJ whole genome shotgun (WGS) entry which is preliminary data.</text>
</comment>
<evidence type="ECO:0000313" key="7">
    <source>
        <dbReference type="EMBL" id="KKP44098.1"/>
    </source>
</evidence>
<evidence type="ECO:0000256" key="5">
    <source>
        <dbReference type="ARBA" id="ARBA00023136"/>
    </source>
</evidence>
<name>A0A0F9ZIV4_9BACT</name>
<keyword evidence="5 6" id="KW-0472">Membrane</keyword>
<feature type="transmembrane region" description="Helical" evidence="6">
    <location>
        <begin position="354"/>
        <end position="371"/>
    </location>
</feature>
<dbReference type="EMBL" id="LBOV01000006">
    <property type="protein sequence ID" value="KKP44098.1"/>
    <property type="molecule type" value="Genomic_DNA"/>
</dbReference>
<keyword evidence="2" id="KW-1003">Cell membrane</keyword>
<comment type="subcellular location">
    <subcellularLocation>
        <location evidence="1">Cell membrane</location>
        <topology evidence="1">Multi-pass membrane protein</topology>
    </subcellularLocation>
</comment>
<feature type="transmembrane region" description="Helical" evidence="6">
    <location>
        <begin position="12"/>
        <end position="37"/>
    </location>
</feature>
<feature type="transmembrane region" description="Helical" evidence="6">
    <location>
        <begin position="383"/>
        <end position="402"/>
    </location>
</feature>
<evidence type="ECO:0000256" key="4">
    <source>
        <dbReference type="ARBA" id="ARBA00022989"/>
    </source>
</evidence>
<dbReference type="Pfam" id="PF01943">
    <property type="entry name" value="Polysacc_synt"/>
    <property type="match status" value="1"/>
</dbReference>
<sequence length="413" mass="45977">MNIGKHIREDRVFVNNILITIFFGVIVNLLNYLFSVFLARSLDASHFGLYNAALGIITLVQIPAIAIQTAITKRVASNKNFNLEKFKLKSTIQLVIVATVLSLLFYASGKYISDIANIPISYIPALTLVVFGAIVSPIAKGFLLGLEKILSFNIITLLETALKFIFGFLAIYMEADITLVILAFALPSIITSLFVLPLTKTKSDIQPTKEIKLNYRQISLIFVTFFLLNVPFTLDLILVNPEVRASYGALSLLGKIVYFGSVTIASLMISKLANSKKHLRKRTLLISLVVSGLTGITITGIYCLFSTEIVNIVFGGMYLDIVEYLVPYAIGMTAYALSYMVITSLLVDDSYIHIYFLVFVTLLQIVLYQMNNTTLYDAVINQFIVYGVLSLFVFLILIFYIFKKNGKESKGST</sequence>
<feature type="transmembrane region" description="Helical" evidence="6">
    <location>
        <begin position="92"/>
        <end position="112"/>
    </location>
</feature>